<gene>
    <name evidence="1" type="ORF">AVEN_238577_1</name>
</gene>
<evidence type="ECO:0000313" key="2">
    <source>
        <dbReference type="Proteomes" id="UP000499080"/>
    </source>
</evidence>
<name>A0A4Y2P9L7_ARAVE</name>
<organism evidence="1 2">
    <name type="scientific">Araneus ventricosus</name>
    <name type="common">Orbweaver spider</name>
    <name type="synonym">Epeira ventricosa</name>
    <dbReference type="NCBI Taxonomy" id="182803"/>
    <lineage>
        <taxon>Eukaryota</taxon>
        <taxon>Metazoa</taxon>
        <taxon>Ecdysozoa</taxon>
        <taxon>Arthropoda</taxon>
        <taxon>Chelicerata</taxon>
        <taxon>Arachnida</taxon>
        <taxon>Araneae</taxon>
        <taxon>Araneomorphae</taxon>
        <taxon>Entelegynae</taxon>
        <taxon>Araneoidea</taxon>
        <taxon>Araneidae</taxon>
        <taxon>Araneus</taxon>
    </lineage>
</organism>
<comment type="caution">
    <text evidence="1">The sequence shown here is derived from an EMBL/GenBank/DDBJ whole genome shotgun (WGS) entry which is preliminary data.</text>
</comment>
<protein>
    <submittedName>
        <fullName evidence="1">Uncharacterized protein</fullName>
    </submittedName>
</protein>
<proteinExistence type="predicted"/>
<keyword evidence="2" id="KW-1185">Reference proteome</keyword>
<dbReference type="AlphaFoldDB" id="A0A4Y2P9L7"/>
<dbReference type="Proteomes" id="UP000499080">
    <property type="component" value="Unassembled WGS sequence"/>
</dbReference>
<accession>A0A4Y2P9L7</accession>
<dbReference type="EMBL" id="BGPR01010735">
    <property type="protein sequence ID" value="GBN47742.1"/>
    <property type="molecule type" value="Genomic_DNA"/>
</dbReference>
<sequence length="98" mass="10762">MLGSRPVATVVIDGKADQSVRQAPSAITEFSHHEFIPGTVSWAHCITDRHVIPDCRASSLRNVHFTLNVVSVKLVKTAPRMKSEGPSGELVHDYLVMQ</sequence>
<reference evidence="1 2" key="1">
    <citation type="journal article" date="2019" name="Sci. Rep.">
        <title>Orb-weaving spider Araneus ventricosus genome elucidates the spidroin gene catalogue.</title>
        <authorList>
            <person name="Kono N."/>
            <person name="Nakamura H."/>
            <person name="Ohtoshi R."/>
            <person name="Moran D.A.P."/>
            <person name="Shinohara A."/>
            <person name="Yoshida Y."/>
            <person name="Fujiwara M."/>
            <person name="Mori M."/>
            <person name="Tomita M."/>
            <person name="Arakawa K."/>
        </authorList>
    </citation>
    <scope>NUCLEOTIDE SEQUENCE [LARGE SCALE GENOMIC DNA]</scope>
</reference>
<evidence type="ECO:0000313" key="1">
    <source>
        <dbReference type="EMBL" id="GBN47742.1"/>
    </source>
</evidence>